<feature type="domain" description="IMD" evidence="2">
    <location>
        <begin position="1"/>
        <end position="41"/>
    </location>
</feature>
<evidence type="ECO:0000256" key="1">
    <source>
        <dbReference type="SAM" id="MobiDB-lite"/>
    </source>
</evidence>
<evidence type="ECO:0000313" key="3">
    <source>
        <dbReference type="EMBL" id="MBN3321434.1"/>
    </source>
</evidence>
<dbReference type="EMBL" id="JAAWVO010054997">
    <property type="protein sequence ID" value="MBN3321434.1"/>
    <property type="molecule type" value="Genomic_DNA"/>
</dbReference>
<proteinExistence type="predicted"/>
<comment type="caution">
    <text evidence="3">The sequence shown here is derived from an EMBL/GenBank/DDBJ whole genome shotgun (WGS) entry which is preliminary data.</text>
</comment>
<feature type="region of interest" description="Disordered" evidence="1">
    <location>
        <begin position="34"/>
        <end position="57"/>
    </location>
</feature>
<keyword evidence="4" id="KW-1185">Reference proteome</keyword>
<dbReference type="InterPro" id="IPR013606">
    <property type="entry name" value="I-BAR_dom"/>
</dbReference>
<evidence type="ECO:0000313" key="4">
    <source>
        <dbReference type="Proteomes" id="UP000736164"/>
    </source>
</evidence>
<feature type="non-terminal residue" evidence="3">
    <location>
        <position position="1"/>
    </location>
</feature>
<reference evidence="3" key="1">
    <citation type="journal article" date="2021" name="Cell">
        <title>Tracing the genetic footprints of vertebrate landing in non-teleost ray-finned fishes.</title>
        <authorList>
            <person name="Bi X."/>
            <person name="Wang K."/>
            <person name="Yang L."/>
            <person name="Pan H."/>
            <person name="Jiang H."/>
            <person name="Wei Q."/>
            <person name="Fang M."/>
            <person name="Yu H."/>
            <person name="Zhu C."/>
            <person name="Cai Y."/>
            <person name="He Y."/>
            <person name="Gan X."/>
            <person name="Zeng H."/>
            <person name="Yu D."/>
            <person name="Zhu Y."/>
            <person name="Jiang H."/>
            <person name="Qiu Q."/>
            <person name="Yang H."/>
            <person name="Zhang Y.E."/>
            <person name="Wang W."/>
            <person name="Zhu M."/>
            <person name="He S."/>
            <person name="Zhang G."/>
        </authorList>
    </citation>
    <scope>NUCLEOTIDE SEQUENCE</scope>
    <source>
        <strain evidence="3">Allg_001</strain>
    </source>
</reference>
<organism evidence="3 4">
    <name type="scientific">Atractosteus spatula</name>
    <name type="common">Alligator gar</name>
    <name type="synonym">Lepisosteus spatula</name>
    <dbReference type="NCBI Taxonomy" id="7917"/>
    <lineage>
        <taxon>Eukaryota</taxon>
        <taxon>Metazoa</taxon>
        <taxon>Chordata</taxon>
        <taxon>Craniata</taxon>
        <taxon>Vertebrata</taxon>
        <taxon>Euteleostomi</taxon>
        <taxon>Actinopterygii</taxon>
        <taxon>Neopterygii</taxon>
        <taxon>Holostei</taxon>
        <taxon>Semionotiformes</taxon>
        <taxon>Lepisosteidae</taxon>
        <taxon>Atractosteus</taxon>
    </lineage>
</organism>
<dbReference type="Proteomes" id="UP000736164">
    <property type="component" value="Unassembled WGS sequence"/>
</dbReference>
<gene>
    <name evidence="3" type="primary">Baiap2_3</name>
    <name evidence="3" type="ORF">GTO95_0004697</name>
</gene>
<sequence length="57" mass="6227">MGKQYEKALTRVTNIAKDYFDTLGKLGKLASDSQGLKELGKRGRSRGQGQGWGRAAQ</sequence>
<accession>A0A8J7NXD1</accession>
<dbReference type="InterPro" id="IPR027267">
    <property type="entry name" value="AH/BAR_dom_sf"/>
</dbReference>
<dbReference type="GO" id="GO:0007009">
    <property type="term" value="P:plasma membrane organization"/>
    <property type="evidence" value="ECO:0007669"/>
    <property type="project" value="InterPro"/>
</dbReference>
<evidence type="ECO:0000259" key="2">
    <source>
        <dbReference type="Pfam" id="PF08397"/>
    </source>
</evidence>
<name>A0A8J7NXD1_ATRSP</name>
<dbReference type="Gene3D" id="1.20.1270.60">
    <property type="entry name" value="Arfaptin homology (AH) domain/BAR domain"/>
    <property type="match status" value="1"/>
</dbReference>
<protein>
    <submittedName>
        <fullName evidence="3">BAIP2 protein</fullName>
    </submittedName>
</protein>
<feature type="non-terminal residue" evidence="3">
    <location>
        <position position="57"/>
    </location>
</feature>
<dbReference type="SUPFAM" id="SSF103657">
    <property type="entry name" value="BAR/IMD domain-like"/>
    <property type="match status" value="1"/>
</dbReference>
<feature type="compositionally biased region" description="Gly residues" evidence="1">
    <location>
        <begin position="46"/>
        <end position="57"/>
    </location>
</feature>
<dbReference type="Pfam" id="PF08397">
    <property type="entry name" value="IMD"/>
    <property type="match status" value="1"/>
</dbReference>
<dbReference type="AlphaFoldDB" id="A0A8J7NXD1"/>